<dbReference type="AlphaFoldDB" id="C8PGX1"/>
<dbReference type="OrthoDB" id="9998151at2"/>
<gene>
    <name evidence="2" type="ORF">CAMGR0001_2159</name>
</gene>
<name>C8PGX1_9BACT</name>
<reference evidence="2 3" key="1">
    <citation type="submission" date="2009-07" db="EMBL/GenBank/DDBJ databases">
        <authorList>
            <person name="Madupu R."/>
            <person name="Sebastian Y."/>
            <person name="Durkin A.S."/>
            <person name="Torralba M."/>
            <person name="Methe B."/>
            <person name="Sutton G.G."/>
            <person name="Strausberg R.L."/>
            <person name="Nelson K.E."/>
        </authorList>
    </citation>
    <scope>NUCLEOTIDE SEQUENCE [LARGE SCALE GENOMIC DNA]</scope>
    <source>
        <strain evidence="2 3">RM3268</strain>
    </source>
</reference>
<organism evidence="2 3">
    <name type="scientific">Campylobacter gracilis RM3268</name>
    <dbReference type="NCBI Taxonomy" id="553220"/>
    <lineage>
        <taxon>Bacteria</taxon>
        <taxon>Pseudomonadati</taxon>
        <taxon>Campylobacterota</taxon>
        <taxon>Epsilonproteobacteria</taxon>
        <taxon>Campylobacterales</taxon>
        <taxon>Campylobacteraceae</taxon>
        <taxon>Campylobacter</taxon>
    </lineage>
</organism>
<dbReference type="eggNOG" id="ENOG5031AAZ">
    <property type="taxonomic scope" value="Bacteria"/>
</dbReference>
<feature type="transmembrane region" description="Helical" evidence="1">
    <location>
        <begin position="170"/>
        <end position="193"/>
    </location>
</feature>
<feature type="transmembrane region" description="Helical" evidence="1">
    <location>
        <begin position="105"/>
        <end position="126"/>
    </location>
</feature>
<evidence type="ECO:0000313" key="3">
    <source>
        <dbReference type="Proteomes" id="UP000005709"/>
    </source>
</evidence>
<protein>
    <submittedName>
        <fullName evidence="2">Uncharacterized protein</fullName>
    </submittedName>
</protein>
<evidence type="ECO:0000313" key="2">
    <source>
        <dbReference type="EMBL" id="EEV17792.1"/>
    </source>
</evidence>
<comment type="caution">
    <text evidence="2">The sequence shown here is derived from an EMBL/GenBank/DDBJ whole genome shotgun (WGS) entry which is preliminary data.</text>
</comment>
<keyword evidence="1" id="KW-0472">Membrane</keyword>
<keyword evidence="1" id="KW-0812">Transmembrane</keyword>
<dbReference type="EMBL" id="ACYG01000022">
    <property type="protein sequence ID" value="EEV17792.1"/>
    <property type="molecule type" value="Genomic_DNA"/>
</dbReference>
<dbReference type="RefSeq" id="WP_005870792.1">
    <property type="nucleotide sequence ID" value="NZ_ACYG01000022.1"/>
</dbReference>
<keyword evidence="3" id="KW-1185">Reference proteome</keyword>
<feature type="transmembrane region" description="Helical" evidence="1">
    <location>
        <begin position="21"/>
        <end position="38"/>
    </location>
</feature>
<accession>C8PGX1</accession>
<feature type="transmembrane region" description="Helical" evidence="1">
    <location>
        <begin position="50"/>
        <end position="77"/>
    </location>
</feature>
<proteinExistence type="predicted"/>
<evidence type="ECO:0000256" key="1">
    <source>
        <dbReference type="SAM" id="Phobius"/>
    </source>
</evidence>
<feature type="transmembrane region" description="Helical" evidence="1">
    <location>
        <begin position="138"/>
        <end position="158"/>
    </location>
</feature>
<dbReference type="Proteomes" id="UP000005709">
    <property type="component" value="Unassembled WGS sequence"/>
</dbReference>
<sequence length="216" mass="24588">MRYFKNLLSDLRSGRLALHPILLATTFCVIRISGLYLVSEKLQDYHDLDILEWFSICLLYDFTQCVCFVAIGAHFAFTAGRSNKNNQNTNDDNASNQALGLQRLAILRATLYSFIFIACVVGYLTADINYQKLNVLNYFLPAMLTSALIYLIAIQNFMPVAWFDINTANYAEIFSVLLRWASVVLAIGLALIWPPALSSYFRYAYKKRLAEEMCEA</sequence>
<keyword evidence="1" id="KW-1133">Transmembrane helix</keyword>